<dbReference type="EMBL" id="AJAQ01000015">
    <property type="protein sequence ID" value="EOH94252.1"/>
    <property type="molecule type" value="Genomic_DNA"/>
</dbReference>
<sequence>MTILFSGHISLGTYLKNSGAGFVVTHILSVSESDHEEYDYEIRAIVQHIGTKSEYDEYEEVFTFDDTIENCDEEKDYELEKIGYVTDLDGVCLLTNDILSVVYHEGDLIGNYEGTLFVPWSEDELKSAKKEYLAQRLNVVKG</sequence>
<organism evidence="1 2">
    <name type="scientific">Enterococcus pallens ATCC BAA-351</name>
    <dbReference type="NCBI Taxonomy" id="1158607"/>
    <lineage>
        <taxon>Bacteria</taxon>
        <taxon>Bacillati</taxon>
        <taxon>Bacillota</taxon>
        <taxon>Bacilli</taxon>
        <taxon>Lactobacillales</taxon>
        <taxon>Enterococcaceae</taxon>
        <taxon>Enterococcus</taxon>
    </lineage>
</organism>
<accession>R2QCU7</accession>
<dbReference type="HOGENOM" id="CLU_1812816_0_0_9"/>
<dbReference type="PATRIC" id="fig|1158607.3.peg.1955"/>
<protein>
    <submittedName>
        <fullName evidence="1">Uncharacterized protein</fullName>
    </submittedName>
</protein>
<dbReference type="Proteomes" id="UP000013782">
    <property type="component" value="Unassembled WGS sequence"/>
</dbReference>
<evidence type="ECO:0000313" key="1">
    <source>
        <dbReference type="EMBL" id="EOH94252.1"/>
    </source>
</evidence>
<proteinExistence type="predicted"/>
<reference evidence="1 2" key="1">
    <citation type="submission" date="2013-02" db="EMBL/GenBank/DDBJ databases">
        <title>The Genome Sequence of Enterococcus pallens BAA-351.</title>
        <authorList>
            <consortium name="The Broad Institute Genome Sequencing Platform"/>
            <consortium name="The Broad Institute Genome Sequencing Center for Infectious Disease"/>
            <person name="Earl A.M."/>
            <person name="Gilmore M.S."/>
            <person name="Lebreton F."/>
            <person name="Walker B."/>
            <person name="Young S.K."/>
            <person name="Zeng Q."/>
            <person name="Gargeya S."/>
            <person name="Fitzgerald M."/>
            <person name="Haas B."/>
            <person name="Abouelleil A."/>
            <person name="Alvarado L."/>
            <person name="Arachchi H.M."/>
            <person name="Berlin A.M."/>
            <person name="Chapman S.B."/>
            <person name="Dewar J."/>
            <person name="Goldberg J."/>
            <person name="Griggs A."/>
            <person name="Gujja S."/>
            <person name="Hansen M."/>
            <person name="Howarth C."/>
            <person name="Imamovic A."/>
            <person name="Larimer J."/>
            <person name="McCowan C."/>
            <person name="Murphy C."/>
            <person name="Neiman D."/>
            <person name="Pearson M."/>
            <person name="Priest M."/>
            <person name="Roberts A."/>
            <person name="Saif S."/>
            <person name="Shea T."/>
            <person name="Sisk P."/>
            <person name="Sykes S."/>
            <person name="Wortman J."/>
            <person name="Nusbaum C."/>
            <person name="Birren B."/>
        </authorList>
    </citation>
    <scope>NUCLEOTIDE SEQUENCE [LARGE SCALE GENOMIC DNA]</scope>
    <source>
        <strain evidence="1 2">ATCC BAA-351</strain>
    </source>
</reference>
<evidence type="ECO:0000313" key="2">
    <source>
        <dbReference type="Proteomes" id="UP000013782"/>
    </source>
</evidence>
<comment type="caution">
    <text evidence="1">The sequence shown here is derived from an EMBL/GenBank/DDBJ whole genome shotgun (WGS) entry which is preliminary data.</text>
</comment>
<gene>
    <name evidence="1" type="ORF">UAU_01987</name>
</gene>
<dbReference type="AlphaFoldDB" id="R2QCU7"/>
<name>R2QCU7_9ENTE</name>
<keyword evidence="2" id="KW-1185">Reference proteome</keyword>
<dbReference type="STRING" id="160454.RV10_GL001960"/>